<organism evidence="2 3">
    <name type="scientific">Zingiber officinale</name>
    <name type="common">Ginger</name>
    <name type="synonym">Amomum zingiber</name>
    <dbReference type="NCBI Taxonomy" id="94328"/>
    <lineage>
        <taxon>Eukaryota</taxon>
        <taxon>Viridiplantae</taxon>
        <taxon>Streptophyta</taxon>
        <taxon>Embryophyta</taxon>
        <taxon>Tracheophyta</taxon>
        <taxon>Spermatophyta</taxon>
        <taxon>Magnoliopsida</taxon>
        <taxon>Liliopsida</taxon>
        <taxon>Zingiberales</taxon>
        <taxon>Zingiberaceae</taxon>
        <taxon>Zingiber</taxon>
    </lineage>
</organism>
<dbReference type="Gene3D" id="3.40.50.300">
    <property type="entry name" value="P-loop containing nucleotide triphosphate hydrolases"/>
    <property type="match status" value="1"/>
</dbReference>
<evidence type="ECO:0000313" key="2">
    <source>
        <dbReference type="EMBL" id="KAG6502251.1"/>
    </source>
</evidence>
<reference evidence="2 3" key="1">
    <citation type="submission" date="2020-08" db="EMBL/GenBank/DDBJ databases">
        <title>Plant Genome Project.</title>
        <authorList>
            <person name="Zhang R.-G."/>
        </authorList>
    </citation>
    <scope>NUCLEOTIDE SEQUENCE [LARGE SCALE GENOMIC DNA]</scope>
    <source>
        <tissue evidence="2">Rhizome</tissue>
    </source>
</reference>
<name>A0A8J5G8N8_ZINOF</name>
<dbReference type="InterPro" id="IPR027417">
    <property type="entry name" value="P-loop_NTPase"/>
</dbReference>
<proteinExistence type="predicted"/>
<dbReference type="AlphaFoldDB" id="A0A8J5G8N8"/>
<dbReference type="SUPFAM" id="SSF52540">
    <property type="entry name" value="P-loop containing nucleoside triphosphate hydrolases"/>
    <property type="match status" value="1"/>
</dbReference>
<dbReference type="GO" id="GO:0043531">
    <property type="term" value="F:ADP binding"/>
    <property type="evidence" value="ECO:0007669"/>
    <property type="project" value="InterPro"/>
</dbReference>
<dbReference type="Pfam" id="PF00931">
    <property type="entry name" value="NB-ARC"/>
    <property type="match status" value="1"/>
</dbReference>
<evidence type="ECO:0000259" key="1">
    <source>
        <dbReference type="Pfam" id="PF00931"/>
    </source>
</evidence>
<dbReference type="EMBL" id="JACMSC010000011">
    <property type="protein sequence ID" value="KAG6502251.1"/>
    <property type="molecule type" value="Genomic_DNA"/>
</dbReference>
<keyword evidence="3" id="KW-1185">Reference proteome</keyword>
<accession>A0A8J5G8N8</accession>
<sequence>MISKLKFEHVVWIVASKECKLQKLQMDLAKNVGLNLKDDKSEDDCSYKLCNFLMEKHCLLFLDDIWQSYELFMLGIEQVTAEHDKEQKRNVIVFTTLSELASMH</sequence>
<feature type="domain" description="NB-ARC" evidence="1">
    <location>
        <begin position="6"/>
        <end position="98"/>
    </location>
</feature>
<evidence type="ECO:0000313" key="3">
    <source>
        <dbReference type="Proteomes" id="UP000734854"/>
    </source>
</evidence>
<dbReference type="InterPro" id="IPR002182">
    <property type="entry name" value="NB-ARC"/>
</dbReference>
<comment type="caution">
    <text evidence="2">The sequence shown here is derived from an EMBL/GenBank/DDBJ whole genome shotgun (WGS) entry which is preliminary data.</text>
</comment>
<gene>
    <name evidence="2" type="ORF">ZIOFF_042140</name>
</gene>
<protein>
    <recommendedName>
        <fullName evidence="1">NB-ARC domain-containing protein</fullName>
    </recommendedName>
</protein>
<dbReference type="Proteomes" id="UP000734854">
    <property type="component" value="Unassembled WGS sequence"/>
</dbReference>